<evidence type="ECO:0000256" key="2">
    <source>
        <dbReference type="ARBA" id="ARBA00011073"/>
    </source>
</evidence>
<keyword evidence="4 10" id="KW-0645">Protease</keyword>
<dbReference type="InterPro" id="IPR023827">
    <property type="entry name" value="Peptidase_S8_Asp-AS"/>
</dbReference>
<dbReference type="GO" id="GO:0006508">
    <property type="term" value="P:proteolysis"/>
    <property type="evidence" value="ECO:0007669"/>
    <property type="project" value="UniProtKB-KW"/>
</dbReference>
<keyword evidence="5 13" id="KW-0812">Transmembrane</keyword>
<evidence type="ECO:0000256" key="3">
    <source>
        <dbReference type="ARBA" id="ARBA00022475"/>
    </source>
</evidence>
<feature type="compositionally biased region" description="Pro residues" evidence="12">
    <location>
        <begin position="400"/>
        <end position="410"/>
    </location>
</feature>
<accession>A0ABP8PB66</accession>
<evidence type="ECO:0000313" key="17">
    <source>
        <dbReference type="Proteomes" id="UP001501183"/>
    </source>
</evidence>
<evidence type="ECO:0000259" key="15">
    <source>
        <dbReference type="Pfam" id="PF00082"/>
    </source>
</evidence>
<keyword evidence="17" id="KW-1185">Reference proteome</keyword>
<name>A0ABP8PB66_9NOCA</name>
<dbReference type="PANTHER" id="PTHR43806:SF11">
    <property type="entry name" value="CEREVISIN-RELATED"/>
    <property type="match status" value="1"/>
</dbReference>
<evidence type="ECO:0000256" key="13">
    <source>
        <dbReference type="SAM" id="Phobius"/>
    </source>
</evidence>
<keyword evidence="8 13" id="KW-1133">Transmembrane helix</keyword>
<comment type="similarity">
    <text evidence="2 10 11">Belongs to the peptidase S8 family.</text>
</comment>
<keyword evidence="6 10" id="KW-0378">Hydrolase</keyword>
<dbReference type="RefSeq" id="WP_345347838.1">
    <property type="nucleotide sequence ID" value="NZ_BAABFB010000054.1"/>
</dbReference>
<dbReference type="InterPro" id="IPR023828">
    <property type="entry name" value="Peptidase_S8_Ser-AS"/>
</dbReference>
<evidence type="ECO:0000256" key="12">
    <source>
        <dbReference type="SAM" id="MobiDB-lite"/>
    </source>
</evidence>
<evidence type="ECO:0000256" key="6">
    <source>
        <dbReference type="ARBA" id="ARBA00022801"/>
    </source>
</evidence>
<protein>
    <submittedName>
        <fullName evidence="16">Type VII secretion-associated serine protease mycosin</fullName>
    </submittedName>
</protein>
<feature type="active site" description="Charge relay system" evidence="10">
    <location>
        <position position="329"/>
    </location>
</feature>
<keyword evidence="3" id="KW-1003">Cell membrane</keyword>
<evidence type="ECO:0000256" key="1">
    <source>
        <dbReference type="ARBA" id="ARBA00004162"/>
    </source>
</evidence>
<reference evidence="17" key="1">
    <citation type="journal article" date="2019" name="Int. J. Syst. Evol. Microbiol.">
        <title>The Global Catalogue of Microorganisms (GCM) 10K type strain sequencing project: providing services to taxonomists for standard genome sequencing and annotation.</title>
        <authorList>
            <consortium name="The Broad Institute Genomics Platform"/>
            <consortium name="The Broad Institute Genome Sequencing Center for Infectious Disease"/>
            <person name="Wu L."/>
            <person name="Ma J."/>
        </authorList>
    </citation>
    <scope>NUCLEOTIDE SEQUENCE [LARGE SCALE GENOMIC DNA]</scope>
    <source>
        <strain evidence="17">JCM 32206</strain>
    </source>
</reference>
<dbReference type="InterPro" id="IPR050131">
    <property type="entry name" value="Peptidase_S8_subtilisin-like"/>
</dbReference>
<feature type="active site" description="Charge relay system" evidence="10">
    <location>
        <position position="90"/>
    </location>
</feature>
<dbReference type="GO" id="GO:0008233">
    <property type="term" value="F:peptidase activity"/>
    <property type="evidence" value="ECO:0007669"/>
    <property type="project" value="UniProtKB-KW"/>
</dbReference>
<evidence type="ECO:0000256" key="9">
    <source>
        <dbReference type="ARBA" id="ARBA00023136"/>
    </source>
</evidence>
<gene>
    <name evidence="16" type="primary">mycP</name>
    <name evidence="16" type="ORF">GCM10023094_35400</name>
</gene>
<dbReference type="InterPro" id="IPR015500">
    <property type="entry name" value="Peptidase_S8_subtilisin-rel"/>
</dbReference>
<feature type="chain" id="PRO_5047319703" evidence="14">
    <location>
        <begin position="23"/>
        <end position="450"/>
    </location>
</feature>
<dbReference type="PROSITE" id="PS00138">
    <property type="entry name" value="SUBTILASE_SER"/>
    <property type="match status" value="1"/>
</dbReference>
<evidence type="ECO:0000256" key="14">
    <source>
        <dbReference type="SAM" id="SignalP"/>
    </source>
</evidence>
<sequence length="450" mass="45186">MRTRARVAALAVAAWTVGGGTAASVSPPTIDPGALPPGNLPPLPSELRDACAATAAVTDAAPTPAPQRTLDLDAVWPLTTGRGQLVAVIDTGVERHPRLPGLVAGGDFVSTGDGTSDCDAHGTLVAGIIAASRSGDSGFAGVAPDARILTIRQSSNIYRRVGAVPDADGPNARGVGTLTTLASAVRRAADLGATVINISEVACVPPGSGDNPALGAAVDYAARVHDAVVVAAAGNLDACPRSNPEPDPARPDADPWTDVATVATPAWYDDQVLTVGSVDPDGSPSAFTLPGPWVDVAAPGTGITSLDPRRPQDAGLTDSANGKPVEGTSFATPYVAGTAALVRARHPEWTARQVIARIQATAHAPAAGWDPFVGHGTVDPLAAVTAAESDPVTDPASAAIPPPEPVPPPDTRPRTVALFGAGGVAAALGVGLLASFPLRRRRHPADTSDG</sequence>
<dbReference type="InterPro" id="IPR036852">
    <property type="entry name" value="Peptidase_S8/S53_dom_sf"/>
</dbReference>
<organism evidence="16 17">
    <name type="scientific">Rhodococcus olei</name>
    <dbReference type="NCBI Taxonomy" id="2161675"/>
    <lineage>
        <taxon>Bacteria</taxon>
        <taxon>Bacillati</taxon>
        <taxon>Actinomycetota</taxon>
        <taxon>Actinomycetes</taxon>
        <taxon>Mycobacteriales</taxon>
        <taxon>Nocardiaceae</taxon>
        <taxon>Rhodococcus</taxon>
    </lineage>
</organism>
<dbReference type="InterPro" id="IPR023834">
    <property type="entry name" value="T7SS_pept_S8A_mycosin"/>
</dbReference>
<feature type="region of interest" description="Disordered" evidence="12">
    <location>
        <begin position="390"/>
        <end position="414"/>
    </location>
</feature>
<dbReference type="InterPro" id="IPR022398">
    <property type="entry name" value="Peptidase_S8_His-AS"/>
</dbReference>
<feature type="transmembrane region" description="Helical" evidence="13">
    <location>
        <begin position="416"/>
        <end position="436"/>
    </location>
</feature>
<keyword evidence="9 13" id="KW-0472">Membrane</keyword>
<evidence type="ECO:0000256" key="10">
    <source>
        <dbReference type="PROSITE-ProRule" id="PRU01240"/>
    </source>
</evidence>
<evidence type="ECO:0000313" key="16">
    <source>
        <dbReference type="EMBL" id="GAA4483592.1"/>
    </source>
</evidence>
<feature type="domain" description="Peptidase S8/S53" evidence="15">
    <location>
        <begin position="81"/>
        <end position="376"/>
    </location>
</feature>
<comment type="caution">
    <text evidence="16">The sequence shown here is derived from an EMBL/GenBank/DDBJ whole genome shotgun (WGS) entry which is preliminary data.</text>
</comment>
<keyword evidence="14" id="KW-0732">Signal</keyword>
<evidence type="ECO:0000256" key="4">
    <source>
        <dbReference type="ARBA" id="ARBA00022670"/>
    </source>
</evidence>
<dbReference type="InterPro" id="IPR000209">
    <property type="entry name" value="Peptidase_S8/S53_dom"/>
</dbReference>
<evidence type="ECO:0000256" key="5">
    <source>
        <dbReference type="ARBA" id="ARBA00022692"/>
    </source>
</evidence>
<dbReference type="Pfam" id="PF00082">
    <property type="entry name" value="Peptidase_S8"/>
    <property type="match status" value="1"/>
</dbReference>
<dbReference type="NCBIfam" id="TIGR03921">
    <property type="entry name" value="T7SS_mycosin"/>
    <property type="match status" value="1"/>
</dbReference>
<dbReference type="EMBL" id="BAABFB010000054">
    <property type="protein sequence ID" value="GAA4483592.1"/>
    <property type="molecule type" value="Genomic_DNA"/>
</dbReference>
<comment type="subcellular location">
    <subcellularLocation>
        <location evidence="1">Cell membrane</location>
        <topology evidence="1">Single-pass membrane protein</topology>
    </subcellularLocation>
</comment>
<dbReference type="PROSITE" id="PS51892">
    <property type="entry name" value="SUBTILASE"/>
    <property type="match status" value="1"/>
</dbReference>
<dbReference type="Gene3D" id="3.40.50.200">
    <property type="entry name" value="Peptidase S8/S53 domain"/>
    <property type="match status" value="1"/>
</dbReference>
<feature type="active site" description="Charge relay system" evidence="10">
    <location>
        <position position="121"/>
    </location>
</feature>
<dbReference type="PROSITE" id="PS00136">
    <property type="entry name" value="SUBTILASE_ASP"/>
    <property type="match status" value="1"/>
</dbReference>
<evidence type="ECO:0000256" key="7">
    <source>
        <dbReference type="ARBA" id="ARBA00022825"/>
    </source>
</evidence>
<dbReference type="SUPFAM" id="SSF52743">
    <property type="entry name" value="Subtilisin-like"/>
    <property type="match status" value="1"/>
</dbReference>
<proteinExistence type="inferred from homology"/>
<dbReference type="PANTHER" id="PTHR43806">
    <property type="entry name" value="PEPTIDASE S8"/>
    <property type="match status" value="1"/>
</dbReference>
<evidence type="ECO:0000256" key="8">
    <source>
        <dbReference type="ARBA" id="ARBA00022989"/>
    </source>
</evidence>
<dbReference type="PROSITE" id="PS00137">
    <property type="entry name" value="SUBTILASE_HIS"/>
    <property type="match status" value="1"/>
</dbReference>
<feature type="signal peptide" evidence="14">
    <location>
        <begin position="1"/>
        <end position="22"/>
    </location>
</feature>
<feature type="region of interest" description="Disordered" evidence="12">
    <location>
        <begin position="300"/>
        <end position="325"/>
    </location>
</feature>
<dbReference type="Proteomes" id="UP001501183">
    <property type="component" value="Unassembled WGS sequence"/>
</dbReference>
<dbReference type="PRINTS" id="PR00723">
    <property type="entry name" value="SUBTILISIN"/>
</dbReference>
<keyword evidence="7 10" id="KW-0720">Serine protease</keyword>
<evidence type="ECO:0000256" key="11">
    <source>
        <dbReference type="RuleBase" id="RU003355"/>
    </source>
</evidence>